<dbReference type="SUPFAM" id="SSF81296">
    <property type="entry name" value="E set domains"/>
    <property type="match status" value="1"/>
</dbReference>
<dbReference type="InterPro" id="IPR008967">
    <property type="entry name" value="p53-like_TF_DNA-bd_sf"/>
</dbReference>
<keyword evidence="3" id="KW-0805">Transcription regulation</keyword>
<evidence type="ECO:0000259" key="8">
    <source>
        <dbReference type="SMART" id="SM01268"/>
    </source>
</evidence>
<gene>
    <name evidence="9" type="primary">RBPJL</name>
</gene>
<dbReference type="GO" id="GO:0005634">
    <property type="term" value="C:nucleus"/>
    <property type="evidence" value="ECO:0007669"/>
    <property type="project" value="UniProtKB-SubCell"/>
</dbReference>
<comment type="similarity">
    <text evidence="2">Belongs to the Su(H) family.</text>
</comment>
<comment type="subcellular location">
    <subcellularLocation>
        <location evidence="1">Nucleus</location>
    </subcellularLocation>
</comment>
<dbReference type="InterPro" id="IPR013783">
    <property type="entry name" value="Ig-like_fold"/>
</dbReference>
<evidence type="ECO:0000256" key="4">
    <source>
        <dbReference type="ARBA" id="ARBA00023125"/>
    </source>
</evidence>
<dbReference type="FunFam" id="2.80.10.50:FF:000003">
    <property type="entry name" value="recombining binding protein suppressor of hairless"/>
    <property type="match status" value="1"/>
</dbReference>
<dbReference type="GO" id="GO:0001228">
    <property type="term" value="F:DNA-binding transcription activator activity, RNA polymerase II-specific"/>
    <property type="evidence" value="ECO:0007669"/>
    <property type="project" value="Ensembl"/>
</dbReference>
<keyword evidence="6" id="KW-0539">Nucleus</keyword>
<dbReference type="GO" id="GO:0003682">
    <property type="term" value="F:chromatin binding"/>
    <property type="evidence" value="ECO:0007669"/>
    <property type="project" value="Ensembl"/>
</dbReference>
<evidence type="ECO:0000256" key="5">
    <source>
        <dbReference type="ARBA" id="ARBA00023163"/>
    </source>
</evidence>
<dbReference type="Pfam" id="PF09271">
    <property type="entry name" value="LAG1-DNAbind"/>
    <property type="match status" value="1"/>
</dbReference>
<evidence type="ECO:0000256" key="1">
    <source>
        <dbReference type="ARBA" id="ARBA00004123"/>
    </source>
</evidence>
<proteinExistence type="inferred from homology"/>
<dbReference type="Gene3D" id="2.80.10.50">
    <property type="match status" value="1"/>
</dbReference>
<dbReference type="GO" id="GO:0005667">
    <property type="term" value="C:transcription regulator complex"/>
    <property type="evidence" value="ECO:0007669"/>
    <property type="project" value="Ensembl"/>
</dbReference>
<feature type="domain" description="RBP-J/Cbf11/Cbf12 DNA binding" evidence="7">
    <location>
        <begin position="186"/>
        <end position="291"/>
    </location>
</feature>
<dbReference type="InterPro" id="IPR015350">
    <property type="entry name" value="Beta-trefoil_DNA-bd_dom"/>
</dbReference>
<dbReference type="Ensembl" id="ENSCJPT00005036491.1">
    <property type="protein sequence ID" value="ENSCJPP00005026950.1"/>
    <property type="gene ID" value="ENSCJPG00005020929.1"/>
</dbReference>
<reference evidence="9" key="3">
    <citation type="submission" date="2025-09" db="UniProtKB">
        <authorList>
            <consortium name="Ensembl"/>
        </authorList>
    </citation>
    <scope>IDENTIFICATION</scope>
</reference>
<accession>A0A8C2UIN1</accession>
<dbReference type="InterPro" id="IPR036358">
    <property type="entry name" value="BTD_sf"/>
</dbReference>
<dbReference type="GO" id="GO:0000978">
    <property type="term" value="F:RNA polymerase II cis-regulatory region sequence-specific DNA binding"/>
    <property type="evidence" value="ECO:0007669"/>
    <property type="project" value="InterPro"/>
</dbReference>
<dbReference type="SMART" id="SM01268">
    <property type="entry name" value="BTD"/>
    <property type="match status" value="1"/>
</dbReference>
<name>A0A8C2UIN1_COTJA</name>
<dbReference type="SUPFAM" id="SSF49417">
    <property type="entry name" value="p53-like transcription factors"/>
    <property type="match status" value="1"/>
</dbReference>
<dbReference type="Pfam" id="PF09270">
    <property type="entry name" value="BTD"/>
    <property type="match status" value="1"/>
</dbReference>
<dbReference type="AlphaFoldDB" id="A0A8C2UIN1"/>
<keyword evidence="4" id="KW-0238">DNA-binding</keyword>
<keyword evidence="5" id="KW-0804">Transcription</keyword>
<feature type="domain" description="Beta-trefoil DNA-binding" evidence="8">
    <location>
        <begin position="292"/>
        <end position="440"/>
    </location>
</feature>
<dbReference type="FunFam" id="2.60.40.10:FF:000074">
    <property type="entry name" value="Recombining binding protein suppressor of hairless, putative"/>
    <property type="match status" value="1"/>
</dbReference>
<dbReference type="InterPro" id="IPR037095">
    <property type="entry name" value="RBP-J/Cbf11_DNA-bd_sf"/>
</dbReference>
<dbReference type="CDD" id="cd01176">
    <property type="entry name" value="IPT_RBP-Jkappa"/>
    <property type="match status" value="1"/>
</dbReference>
<dbReference type="Proteomes" id="UP000694412">
    <property type="component" value="Chromosome 20"/>
</dbReference>
<dbReference type="SMART" id="SM01267">
    <property type="entry name" value="LAG1_DNAbind"/>
    <property type="match status" value="1"/>
</dbReference>
<organism evidence="9 10">
    <name type="scientific">Coturnix japonica</name>
    <name type="common">Japanese quail</name>
    <name type="synonym">Coturnix coturnix japonica</name>
    <dbReference type="NCBI Taxonomy" id="93934"/>
    <lineage>
        <taxon>Eukaryota</taxon>
        <taxon>Metazoa</taxon>
        <taxon>Chordata</taxon>
        <taxon>Craniata</taxon>
        <taxon>Vertebrata</taxon>
        <taxon>Euteleostomi</taxon>
        <taxon>Archelosauria</taxon>
        <taxon>Archosauria</taxon>
        <taxon>Dinosauria</taxon>
        <taxon>Saurischia</taxon>
        <taxon>Theropoda</taxon>
        <taxon>Coelurosauria</taxon>
        <taxon>Aves</taxon>
        <taxon>Neognathae</taxon>
        <taxon>Galloanserae</taxon>
        <taxon>Galliformes</taxon>
        <taxon>Phasianidae</taxon>
        <taxon>Perdicinae</taxon>
        <taxon>Coturnix</taxon>
    </lineage>
</organism>
<dbReference type="Pfam" id="PF20144">
    <property type="entry name" value="TIG_SUH"/>
    <property type="match status" value="1"/>
</dbReference>
<evidence type="ECO:0000313" key="9">
    <source>
        <dbReference type="Ensembl" id="ENSCJPP00005026950.1"/>
    </source>
</evidence>
<protein>
    <submittedName>
        <fullName evidence="9">Recombination signal binding protein for immunoglobulin kappa J region like</fullName>
    </submittedName>
</protein>
<reference evidence="9" key="1">
    <citation type="submission" date="2015-11" db="EMBL/GenBank/DDBJ databases">
        <authorList>
            <consortium name="International Coturnix japonica Genome Analysis Consortium"/>
            <person name="Warren W."/>
            <person name="Burt D.W."/>
            <person name="Antin P.B."/>
            <person name="Lanford R."/>
            <person name="Gros J."/>
            <person name="Wilson R.K."/>
        </authorList>
    </citation>
    <scope>NUCLEOTIDE SEQUENCE [LARGE SCALE GENOMIC DNA]</scope>
</reference>
<dbReference type="Gene3D" id="2.60.40.1450">
    <property type="entry name" value="LAG1, DNA binding domain"/>
    <property type="match status" value="1"/>
</dbReference>
<sequence length="598" mass="65856">MEVKAGAANRYVLGGRPLPSLPSFPSLLPFPPSLPSFPSLLPFPPSLPSFLPSSFPPSASLLLPSFIPPFFPIHPSLLPLPPFPPSFPPSFPSSFLPSFLALLPFPPSLPSFLLLPFPPFPTLLPPPSLPSFLPPPSPSPSFLPLPSLSSLPSFSLLSLPPPLPSFPSLLPFPPSLPSFPSLLPFPPSLPSFVPARDMGEAGLRVWGYMGLDTMGSSLMETQKLSFEEQPDAKGFGCAKALYISDADKRKHFRLVLKLFFSNGQEIGTFHSKLIKVISKPSQKKQSLKNTDLCISSGSKVSLFNRLRSQTVSTRYLSVEGGAFIASARQWAAFTLHLADERCTQSEFPLREGYIRYGSVVQLICTATGITLPPLIIRKVSKQYAMLDVDEPISQLHKCAFQFQGSDRMYLCLSTEKVIQFQASPCPKEANRELLNDGSCWTIIGTETVEYSFSESLACAREPVSPVPLITALQLSGGGDVAMLEVQGEHFHAHLKVWFADVEAETMYRSPKSLMCVVPDVSAFGSDWRWLRYPITVPLLLVRDDGLIYSSSFTFTYTPEQSFLPGQQLPADVPQDSDMLLNSIHQEFTRTNFHLFMQS</sequence>
<keyword evidence="10" id="KW-1185">Reference proteome</keyword>
<evidence type="ECO:0000259" key="7">
    <source>
        <dbReference type="SMART" id="SM01267"/>
    </source>
</evidence>
<dbReference type="InterPro" id="IPR015351">
    <property type="entry name" value="RBP-J/Cbf11/Cbf12_DNA-bd"/>
</dbReference>
<dbReference type="SUPFAM" id="SSF110217">
    <property type="entry name" value="DNA-binding protein LAG-1 (CSL)"/>
    <property type="match status" value="1"/>
</dbReference>
<dbReference type="InterPro" id="IPR038007">
    <property type="entry name" value="RBP-Jkappa_IPT"/>
</dbReference>
<dbReference type="InterPro" id="IPR040159">
    <property type="entry name" value="CLS_fam"/>
</dbReference>
<evidence type="ECO:0000256" key="3">
    <source>
        <dbReference type="ARBA" id="ARBA00023015"/>
    </source>
</evidence>
<dbReference type="PANTHER" id="PTHR10665">
    <property type="entry name" value="RECOMBINING BINDING PROTEIN SUPPRESSOR OF HAIRLESS"/>
    <property type="match status" value="1"/>
</dbReference>
<evidence type="ECO:0000313" key="10">
    <source>
        <dbReference type="Proteomes" id="UP000694412"/>
    </source>
</evidence>
<evidence type="ECO:0000256" key="2">
    <source>
        <dbReference type="ARBA" id="ARBA00009704"/>
    </source>
</evidence>
<dbReference type="InterPro" id="IPR014756">
    <property type="entry name" value="Ig_E-set"/>
</dbReference>
<dbReference type="Gene3D" id="2.60.40.10">
    <property type="entry name" value="Immunoglobulins"/>
    <property type="match status" value="1"/>
</dbReference>
<reference evidence="9" key="2">
    <citation type="submission" date="2025-08" db="UniProtKB">
        <authorList>
            <consortium name="Ensembl"/>
        </authorList>
    </citation>
    <scope>IDENTIFICATION</scope>
</reference>
<evidence type="ECO:0000256" key="6">
    <source>
        <dbReference type="ARBA" id="ARBA00023242"/>
    </source>
</evidence>
<dbReference type="GeneTree" id="ENSGT00390000005197"/>